<reference evidence="1 2" key="1">
    <citation type="journal article" date="2018" name="Sci. Rep.">
        <title>Genomic signatures of local adaptation to the degree of environmental predictability in rotifers.</title>
        <authorList>
            <person name="Franch-Gras L."/>
            <person name="Hahn C."/>
            <person name="Garcia-Roger E.M."/>
            <person name="Carmona M.J."/>
            <person name="Serra M."/>
            <person name="Gomez A."/>
        </authorList>
    </citation>
    <scope>NUCLEOTIDE SEQUENCE [LARGE SCALE GENOMIC DNA]</scope>
    <source>
        <strain evidence="1">HYR1</strain>
    </source>
</reference>
<comment type="caution">
    <text evidence="1">The sequence shown here is derived from an EMBL/GenBank/DDBJ whole genome shotgun (WGS) entry which is preliminary data.</text>
</comment>
<proteinExistence type="predicted"/>
<dbReference type="Proteomes" id="UP000276133">
    <property type="component" value="Unassembled WGS sequence"/>
</dbReference>
<accession>A0A3M7QBG4</accession>
<evidence type="ECO:0000313" key="2">
    <source>
        <dbReference type="Proteomes" id="UP000276133"/>
    </source>
</evidence>
<protein>
    <submittedName>
        <fullName evidence="1">Uncharacterized protein</fullName>
    </submittedName>
</protein>
<keyword evidence="2" id="KW-1185">Reference proteome</keyword>
<dbReference type="EMBL" id="REGN01006640">
    <property type="protein sequence ID" value="RNA08766.1"/>
    <property type="molecule type" value="Genomic_DNA"/>
</dbReference>
<name>A0A3M7QBG4_BRAPC</name>
<dbReference type="AlphaFoldDB" id="A0A3M7QBG4"/>
<gene>
    <name evidence="1" type="ORF">BpHYR1_039920</name>
</gene>
<organism evidence="1 2">
    <name type="scientific">Brachionus plicatilis</name>
    <name type="common">Marine rotifer</name>
    <name type="synonym">Brachionus muelleri</name>
    <dbReference type="NCBI Taxonomy" id="10195"/>
    <lineage>
        <taxon>Eukaryota</taxon>
        <taxon>Metazoa</taxon>
        <taxon>Spiralia</taxon>
        <taxon>Gnathifera</taxon>
        <taxon>Rotifera</taxon>
        <taxon>Eurotatoria</taxon>
        <taxon>Monogononta</taxon>
        <taxon>Pseudotrocha</taxon>
        <taxon>Ploima</taxon>
        <taxon>Brachionidae</taxon>
        <taxon>Brachionus</taxon>
    </lineage>
</organism>
<sequence length="62" mass="7457">MSLFNFDKKRKPVIDERRHVVITKNPYITTCLKPILKQEYAEHREQFENSRTSLSTKHLPEN</sequence>
<evidence type="ECO:0000313" key="1">
    <source>
        <dbReference type="EMBL" id="RNA08766.1"/>
    </source>
</evidence>